<dbReference type="WBParaSite" id="Hba_14996">
    <property type="protein sequence ID" value="Hba_14996"/>
    <property type="gene ID" value="Hba_14996"/>
</dbReference>
<feature type="region of interest" description="Disordered" evidence="1">
    <location>
        <begin position="1"/>
        <end position="26"/>
    </location>
</feature>
<evidence type="ECO:0000256" key="1">
    <source>
        <dbReference type="SAM" id="MobiDB-lite"/>
    </source>
</evidence>
<dbReference type="Proteomes" id="UP000095283">
    <property type="component" value="Unplaced"/>
</dbReference>
<reference evidence="3" key="1">
    <citation type="submission" date="2016-11" db="UniProtKB">
        <authorList>
            <consortium name="WormBaseParasite"/>
        </authorList>
    </citation>
    <scope>IDENTIFICATION</scope>
</reference>
<organism evidence="2 3">
    <name type="scientific">Heterorhabditis bacteriophora</name>
    <name type="common">Entomopathogenic nematode worm</name>
    <dbReference type="NCBI Taxonomy" id="37862"/>
    <lineage>
        <taxon>Eukaryota</taxon>
        <taxon>Metazoa</taxon>
        <taxon>Ecdysozoa</taxon>
        <taxon>Nematoda</taxon>
        <taxon>Chromadorea</taxon>
        <taxon>Rhabditida</taxon>
        <taxon>Rhabditina</taxon>
        <taxon>Rhabditomorpha</taxon>
        <taxon>Strongyloidea</taxon>
        <taxon>Heterorhabditidae</taxon>
        <taxon>Heterorhabditis</taxon>
    </lineage>
</organism>
<dbReference type="AlphaFoldDB" id="A0A1I7XC25"/>
<keyword evidence="2" id="KW-1185">Reference proteome</keyword>
<evidence type="ECO:0000313" key="3">
    <source>
        <dbReference type="WBParaSite" id="Hba_14996"/>
    </source>
</evidence>
<protein>
    <submittedName>
        <fullName evidence="3">Uncharacterized protein</fullName>
    </submittedName>
</protein>
<evidence type="ECO:0000313" key="2">
    <source>
        <dbReference type="Proteomes" id="UP000095283"/>
    </source>
</evidence>
<sequence>MANSVSAAAENVRLRTGGRESHSGGGAIAGYCHITLLCWSIGNSSKKNAKKAGPKLAHCSKPMYDEHAAAMDNKLDCRIQGNRKCRNSVHKTFANN</sequence>
<proteinExistence type="predicted"/>
<accession>A0A1I7XC25</accession>
<name>A0A1I7XC25_HETBA</name>